<feature type="region of interest" description="Disordered" evidence="1">
    <location>
        <begin position="41"/>
        <end position="147"/>
    </location>
</feature>
<feature type="compositionally biased region" description="Polar residues" evidence="1">
    <location>
        <begin position="379"/>
        <end position="389"/>
    </location>
</feature>
<dbReference type="AlphaFoldDB" id="A0A6L2JJL2"/>
<reference evidence="2" key="1">
    <citation type="journal article" date="2019" name="Sci. Rep.">
        <title>Draft genome of Tanacetum cinerariifolium, the natural source of mosquito coil.</title>
        <authorList>
            <person name="Yamashiro T."/>
            <person name="Shiraishi A."/>
            <person name="Satake H."/>
            <person name="Nakayama K."/>
        </authorList>
    </citation>
    <scope>NUCLEOTIDE SEQUENCE</scope>
</reference>
<proteinExistence type="predicted"/>
<feature type="compositionally biased region" description="Basic and acidic residues" evidence="1">
    <location>
        <begin position="364"/>
        <end position="378"/>
    </location>
</feature>
<comment type="caution">
    <text evidence="2">The sequence shown here is derived from an EMBL/GenBank/DDBJ whole genome shotgun (WGS) entry which is preliminary data.</text>
</comment>
<dbReference type="EMBL" id="BKCJ010000767">
    <property type="protein sequence ID" value="GEU36075.1"/>
    <property type="molecule type" value="Genomic_DNA"/>
</dbReference>
<organism evidence="2">
    <name type="scientific">Tanacetum cinerariifolium</name>
    <name type="common">Dalmatian daisy</name>
    <name type="synonym">Chrysanthemum cinerariifolium</name>
    <dbReference type="NCBI Taxonomy" id="118510"/>
    <lineage>
        <taxon>Eukaryota</taxon>
        <taxon>Viridiplantae</taxon>
        <taxon>Streptophyta</taxon>
        <taxon>Embryophyta</taxon>
        <taxon>Tracheophyta</taxon>
        <taxon>Spermatophyta</taxon>
        <taxon>Magnoliopsida</taxon>
        <taxon>eudicotyledons</taxon>
        <taxon>Gunneridae</taxon>
        <taxon>Pentapetalae</taxon>
        <taxon>asterids</taxon>
        <taxon>campanulids</taxon>
        <taxon>Asterales</taxon>
        <taxon>Asteraceae</taxon>
        <taxon>Asteroideae</taxon>
        <taxon>Anthemideae</taxon>
        <taxon>Anthemidinae</taxon>
        <taxon>Tanacetum</taxon>
    </lineage>
</organism>
<protein>
    <recommendedName>
        <fullName evidence="3">Retrovirus-related Pol polyprotein from transposon TNT 1-94</fullName>
    </recommendedName>
</protein>
<evidence type="ECO:0008006" key="3">
    <source>
        <dbReference type="Google" id="ProtNLM"/>
    </source>
</evidence>
<gene>
    <name evidence="2" type="ORF">Tci_008053</name>
</gene>
<sequence length="603" mass="68046">MRFVSKSDDFHVYGALLFNRMTNQQMLESDAYKTYLAYATEEEEPEPANKVVPTKKPATKRQSSGISIEKALKRSKRETIIHQAGGLSEGADSKSKVPNEPKGKSVNRSDSGDEDADDQQGDDERTESDDEPTETDNPKTSDDEEEIQDVEFVHTLEDYVPSDDESNDVTEEEYERINEELYGDVNVSLTDVEPADKEKDDVKMTVVGHVNVYQEDAGNQVKDDAHVTQKNDAPIPSSSISSYYVAKFLNFSNIPSTYTEVVSMMDINVQHELPRTSSLLTIYVSIIPEQDKTTLFETMTKSKSFNKSLKQRALYHALVELILEDKDAMDEGVAEKLKKRKPNDADKDEGPFAGSSRGLKRQKTSKDTKQSKKAKSTENSKGTSKSQPKPTGKSVQVEDIVFTAGDAQGPQNLRKDTANINEPPVVNVDLTDWLKKPERPLTLNPEWNKALTDQLDWNNPKGDRYPFDLSKPLPLVMLGNHQIVSVDYFFNNDLAYLQGGSTSRTYTTSLTKIKALHTRVLKDKYSTDMLPTGSPNMMCTPSKEFLQYKCEFPRLHLHDIKDMLILLLQNRLFNLEGDVIVHLVAALHMFTRRIAIQKRVEDL</sequence>
<evidence type="ECO:0000256" key="1">
    <source>
        <dbReference type="SAM" id="MobiDB-lite"/>
    </source>
</evidence>
<evidence type="ECO:0000313" key="2">
    <source>
        <dbReference type="EMBL" id="GEU36075.1"/>
    </source>
</evidence>
<accession>A0A6L2JJL2</accession>
<feature type="compositionally biased region" description="Acidic residues" evidence="1">
    <location>
        <begin position="112"/>
        <end position="134"/>
    </location>
</feature>
<feature type="region of interest" description="Disordered" evidence="1">
    <location>
        <begin position="334"/>
        <end position="395"/>
    </location>
</feature>
<feature type="compositionally biased region" description="Basic and acidic residues" evidence="1">
    <location>
        <begin position="91"/>
        <end position="103"/>
    </location>
</feature>
<name>A0A6L2JJL2_TANCI</name>